<reference evidence="1" key="1">
    <citation type="submission" date="2020-08" db="EMBL/GenBank/DDBJ databases">
        <title>Genetic structure, function and evolution of capsule biosynthesis loci in Vibrio parahaemolyticus.</title>
        <authorList>
            <person name="Li L."/>
            <person name="Bian S."/>
        </authorList>
    </citation>
    <scope>NUCLEOTIDE SEQUENCE</scope>
    <source>
        <strain evidence="1">VP56</strain>
    </source>
</reference>
<name>A0A7M1W5M4_VIBPH</name>
<dbReference type="EMBL" id="MT898211">
    <property type="protein sequence ID" value="QOS22300.1"/>
    <property type="molecule type" value="Genomic_DNA"/>
</dbReference>
<evidence type="ECO:0000313" key="1">
    <source>
        <dbReference type="EMBL" id="QOS22300.1"/>
    </source>
</evidence>
<protein>
    <submittedName>
        <fullName evidence="1">Uncharacterized protein</fullName>
    </submittedName>
</protein>
<gene>
    <name evidence="1" type="ORF">VP56_00009</name>
</gene>
<proteinExistence type="predicted"/>
<accession>A0A7M1W5M4</accession>
<sequence length="43" mass="4851">MSLQSELVNSSLSIYNFQVVAPLLNIQIHISETLVRLLLVIQI</sequence>
<organism evidence="1">
    <name type="scientific">Vibrio parahaemolyticus</name>
    <dbReference type="NCBI Taxonomy" id="670"/>
    <lineage>
        <taxon>Bacteria</taxon>
        <taxon>Pseudomonadati</taxon>
        <taxon>Pseudomonadota</taxon>
        <taxon>Gammaproteobacteria</taxon>
        <taxon>Vibrionales</taxon>
        <taxon>Vibrionaceae</taxon>
        <taxon>Vibrio</taxon>
    </lineage>
</organism>
<dbReference type="AlphaFoldDB" id="A0A7M1W5M4"/>